<comment type="caution">
    <text evidence="10">The sequence shown here is derived from an EMBL/GenBank/DDBJ whole genome shotgun (WGS) entry which is preliminary data.</text>
</comment>
<keyword evidence="4 8" id="KW-1133">Transmembrane helix</keyword>
<dbReference type="Proteomes" id="UP000494106">
    <property type="component" value="Unassembled WGS sequence"/>
</dbReference>
<keyword evidence="3 8" id="KW-0812">Transmembrane</keyword>
<gene>
    <name evidence="10" type="ORF">APLA_LOCUS10535</name>
</gene>
<dbReference type="OrthoDB" id="7457888at2759"/>
<feature type="chain" id="PRO_5035765184" description="Ionotropic receptor" evidence="9">
    <location>
        <begin position="24"/>
        <end position="849"/>
    </location>
</feature>
<sequence length="849" mass="98668">MEKNTKAIIKTFILCLFTSVATTSFINGATDETLSNCVVDIVREGSNNMSLLDFTLVNVEDDLIISSLHKLGGLRFISRTFSFDYYRIYNNAYIIESENLQVLSHGLSEVINDRQWNPKARFLIILKNLKDHDVLNLTNWFSEHNVDDVFFITPKRKDYAVYKLNVASNNYCHTSSKWALVSSCSEHLTEKKIPVLRRQQSIRNCRFKFITYNMWPFTNFDDTNREGIEQRVLRDFEKYKNVKIELHTVMEETDAHGVIVPISIKSMLKSVQDNKFEAAVGGFITTTGNELLSQAIIDKTLSSCVVNIVKEHSSNIFPLELTLVNLDDDLIISSLHKVRGLKFTSRTFSFDSFKIYNSAYIIESENRKELNNGLSQVIRDGQWNPKARYLIILKNKKEHDLLHLENWFFDHNIDDVFIITLNSSDHVVYKLNTTSNDYCRRSNKWAFVSSCSKYLTEISLPVLTKHESISNCKFKFITHNMWPFVNIDNTSIEGIEQRILKDFEKYVNVKIELHPVKEQTEHGVIIPDYIDNMLKKVQDNEFEGTVGGHVTYKKDIKCLSYTYPVIADHAIFVLAHSKNLGPWEFVIYCSYFPIAVLIVFIVLCVMTALLKIFPTQNRDVTRDILLVQGYILNKTGVRKIHPNLPQRLTFFSLLWFSLWLPYLINGQIYSSVTKPNRGYEPKKVNELKEYTLILYSEFAYKSPLIKKCDSQLNCLLEVKNDKTKSFFTIISDAFLLAHRSKITDDQCNKKVYKVGDDFVELRTMFLRRGSRILDPFNKFMLRMGSAGFIKKYYDEISHLEDLKCQYRQSPLMLINISDMYILYIILLIGYMTSFIIFMLELILGARKEC</sequence>
<evidence type="ECO:0000256" key="4">
    <source>
        <dbReference type="ARBA" id="ARBA00022989"/>
    </source>
</evidence>
<evidence type="ECO:0000256" key="5">
    <source>
        <dbReference type="ARBA" id="ARBA00023136"/>
    </source>
</evidence>
<organism evidence="10 11">
    <name type="scientific">Arctia plantaginis</name>
    <name type="common">Wood tiger moth</name>
    <name type="synonym">Phalaena plantaginis</name>
    <dbReference type="NCBI Taxonomy" id="874455"/>
    <lineage>
        <taxon>Eukaryota</taxon>
        <taxon>Metazoa</taxon>
        <taxon>Ecdysozoa</taxon>
        <taxon>Arthropoda</taxon>
        <taxon>Hexapoda</taxon>
        <taxon>Insecta</taxon>
        <taxon>Pterygota</taxon>
        <taxon>Neoptera</taxon>
        <taxon>Endopterygota</taxon>
        <taxon>Lepidoptera</taxon>
        <taxon>Glossata</taxon>
        <taxon>Ditrysia</taxon>
        <taxon>Noctuoidea</taxon>
        <taxon>Erebidae</taxon>
        <taxon>Arctiinae</taxon>
        <taxon>Arctia</taxon>
    </lineage>
</organism>
<feature type="transmembrane region" description="Helical" evidence="8">
    <location>
        <begin position="648"/>
        <end position="664"/>
    </location>
</feature>
<dbReference type="InterPro" id="IPR052192">
    <property type="entry name" value="Insect_Ionotropic_Sensory_Rcpt"/>
</dbReference>
<evidence type="ECO:0008006" key="12">
    <source>
        <dbReference type="Google" id="ProtNLM"/>
    </source>
</evidence>
<keyword evidence="7" id="KW-0325">Glycoprotein</keyword>
<evidence type="ECO:0000313" key="11">
    <source>
        <dbReference type="Proteomes" id="UP000494106"/>
    </source>
</evidence>
<dbReference type="PANTHER" id="PTHR42643:SF30">
    <property type="entry name" value="IONOTROPIC RECEPTOR 40A-RELATED"/>
    <property type="match status" value="1"/>
</dbReference>
<proteinExistence type="predicted"/>
<dbReference type="GO" id="GO:0005886">
    <property type="term" value="C:plasma membrane"/>
    <property type="evidence" value="ECO:0007669"/>
    <property type="project" value="UniProtKB-SubCell"/>
</dbReference>
<evidence type="ECO:0000256" key="8">
    <source>
        <dbReference type="SAM" id="Phobius"/>
    </source>
</evidence>
<evidence type="ECO:0000256" key="6">
    <source>
        <dbReference type="ARBA" id="ARBA00023170"/>
    </source>
</evidence>
<accession>A0A8S1AJY9</accession>
<feature type="transmembrane region" description="Helical" evidence="8">
    <location>
        <begin position="585"/>
        <end position="610"/>
    </location>
</feature>
<protein>
    <recommendedName>
        <fullName evidence="12">Ionotropic receptor</fullName>
    </recommendedName>
</protein>
<evidence type="ECO:0000256" key="2">
    <source>
        <dbReference type="ARBA" id="ARBA00022475"/>
    </source>
</evidence>
<keyword evidence="6" id="KW-0675">Receptor</keyword>
<name>A0A8S1AJY9_ARCPL</name>
<reference evidence="10 11" key="1">
    <citation type="submission" date="2020-04" db="EMBL/GenBank/DDBJ databases">
        <authorList>
            <person name="Wallbank WR R."/>
            <person name="Pardo Diaz C."/>
            <person name="Kozak K."/>
            <person name="Martin S."/>
            <person name="Jiggins C."/>
            <person name="Moest M."/>
            <person name="Warren A I."/>
            <person name="Byers J.R.P. K."/>
            <person name="Montejo-Kovacevich G."/>
            <person name="Yen C E."/>
        </authorList>
    </citation>
    <scope>NUCLEOTIDE SEQUENCE [LARGE SCALE GENOMIC DNA]</scope>
</reference>
<evidence type="ECO:0000313" key="10">
    <source>
        <dbReference type="EMBL" id="CAB3245657.1"/>
    </source>
</evidence>
<evidence type="ECO:0000256" key="3">
    <source>
        <dbReference type="ARBA" id="ARBA00022692"/>
    </source>
</evidence>
<evidence type="ECO:0000256" key="7">
    <source>
        <dbReference type="ARBA" id="ARBA00023180"/>
    </source>
</evidence>
<keyword evidence="9" id="KW-0732">Signal</keyword>
<dbReference type="AlphaFoldDB" id="A0A8S1AJY9"/>
<dbReference type="SUPFAM" id="SSF53850">
    <property type="entry name" value="Periplasmic binding protein-like II"/>
    <property type="match status" value="1"/>
</dbReference>
<feature type="transmembrane region" description="Helical" evidence="8">
    <location>
        <begin position="820"/>
        <end position="843"/>
    </location>
</feature>
<feature type="signal peptide" evidence="9">
    <location>
        <begin position="1"/>
        <end position="23"/>
    </location>
</feature>
<evidence type="ECO:0000256" key="9">
    <source>
        <dbReference type="SAM" id="SignalP"/>
    </source>
</evidence>
<dbReference type="PANTHER" id="PTHR42643">
    <property type="entry name" value="IONOTROPIC RECEPTOR 20A-RELATED"/>
    <property type="match status" value="1"/>
</dbReference>
<evidence type="ECO:0000256" key="1">
    <source>
        <dbReference type="ARBA" id="ARBA00004651"/>
    </source>
</evidence>
<keyword evidence="11" id="KW-1185">Reference proteome</keyword>
<comment type="subcellular location">
    <subcellularLocation>
        <location evidence="1">Cell membrane</location>
        <topology evidence="1">Multi-pass membrane protein</topology>
    </subcellularLocation>
</comment>
<keyword evidence="2" id="KW-1003">Cell membrane</keyword>
<dbReference type="EMBL" id="CADEBC010000525">
    <property type="protein sequence ID" value="CAB3245657.1"/>
    <property type="molecule type" value="Genomic_DNA"/>
</dbReference>
<keyword evidence="5 8" id="KW-0472">Membrane</keyword>